<proteinExistence type="predicted"/>
<name>A0A0M3JEZ9_ANISI</name>
<dbReference type="AlphaFoldDB" id="A0A0M3JEZ9"/>
<reference evidence="4" key="1">
    <citation type="submission" date="2017-02" db="UniProtKB">
        <authorList>
            <consortium name="WormBaseParasite"/>
        </authorList>
    </citation>
    <scope>IDENTIFICATION</scope>
</reference>
<evidence type="ECO:0000313" key="3">
    <source>
        <dbReference type="Proteomes" id="UP000267096"/>
    </source>
</evidence>
<dbReference type="Gene3D" id="1.10.390.10">
    <property type="entry name" value="Neutral Protease Domain 2"/>
    <property type="match status" value="1"/>
</dbReference>
<evidence type="ECO:0000313" key="2">
    <source>
        <dbReference type="EMBL" id="VDK26348.1"/>
    </source>
</evidence>
<accession>A0A0M3JEZ9</accession>
<organism evidence="4">
    <name type="scientific">Anisakis simplex</name>
    <name type="common">Herring worm</name>
    <dbReference type="NCBI Taxonomy" id="6269"/>
    <lineage>
        <taxon>Eukaryota</taxon>
        <taxon>Metazoa</taxon>
        <taxon>Ecdysozoa</taxon>
        <taxon>Nematoda</taxon>
        <taxon>Chromadorea</taxon>
        <taxon>Rhabditida</taxon>
        <taxon>Spirurina</taxon>
        <taxon>Ascaridomorpha</taxon>
        <taxon>Ascaridoidea</taxon>
        <taxon>Anisakidae</taxon>
        <taxon>Anisakis</taxon>
        <taxon>Anisakis simplex complex</taxon>
    </lineage>
</organism>
<sequence>MTFVYLQKFVRFWLADYALLHDGRIDETKPIITNRKPMFTYAPYYKGASVLYMLNNAVGFSVMRDGLRAYFKANAFKTTTEKILWAAITK</sequence>
<dbReference type="SUPFAM" id="SSF55486">
    <property type="entry name" value="Metalloproteases ('zincins'), catalytic domain"/>
    <property type="match status" value="1"/>
</dbReference>
<keyword evidence="3" id="KW-1185">Reference proteome</keyword>
<dbReference type="InterPro" id="IPR014782">
    <property type="entry name" value="Peptidase_M1_dom"/>
</dbReference>
<evidence type="ECO:0000313" key="4">
    <source>
        <dbReference type="WBParaSite" id="ASIM_0000619801-mRNA-1"/>
    </source>
</evidence>
<dbReference type="InterPro" id="IPR027268">
    <property type="entry name" value="Peptidase_M4/M1_CTD_sf"/>
</dbReference>
<gene>
    <name evidence="2" type="ORF">ASIM_LOCUS5975</name>
</gene>
<dbReference type="GO" id="GO:0008270">
    <property type="term" value="F:zinc ion binding"/>
    <property type="evidence" value="ECO:0007669"/>
    <property type="project" value="InterPro"/>
</dbReference>
<reference evidence="2 3" key="2">
    <citation type="submission" date="2018-11" db="EMBL/GenBank/DDBJ databases">
        <authorList>
            <consortium name="Pathogen Informatics"/>
        </authorList>
    </citation>
    <scope>NUCLEOTIDE SEQUENCE [LARGE SCALE GENOMIC DNA]</scope>
</reference>
<feature type="domain" description="Peptidase M1 membrane alanine aminopeptidase" evidence="1">
    <location>
        <begin position="33"/>
        <end position="89"/>
    </location>
</feature>
<dbReference type="Pfam" id="PF01433">
    <property type="entry name" value="Peptidase_M1"/>
    <property type="match status" value="1"/>
</dbReference>
<dbReference type="WBParaSite" id="ASIM_0000619801-mRNA-1">
    <property type="protein sequence ID" value="ASIM_0000619801-mRNA-1"/>
    <property type="gene ID" value="ASIM_0000619801"/>
</dbReference>
<dbReference type="EMBL" id="UYRR01012411">
    <property type="protein sequence ID" value="VDK26348.1"/>
    <property type="molecule type" value="Genomic_DNA"/>
</dbReference>
<dbReference type="GO" id="GO:0008237">
    <property type="term" value="F:metallopeptidase activity"/>
    <property type="evidence" value="ECO:0007669"/>
    <property type="project" value="InterPro"/>
</dbReference>
<evidence type="ECO:0000259" key="1">
    <source>
        <dbReference type="Pfam" id="PF01433"/>
    </source>
</evidence>
<protein>
    <submittedName>
        <fullName evidence="4">Peptidase_M1 domain-containing protein</fullName>
    </submittedName>
</protein>
<dbReference type="Proteomes" id="UP000267096">
    <property type="component" value="Unassembled WGS sequence"/>
</dbReference>